<name>A0ABR6RH14_9BURK</name>
<comment type="caution">
    <text evidence="1">The sequence shown here is derived from an EMBL/GenBank/DDBJ whole genome shotgun (WGS) entry which is preliminary data.</text>
</comment>
<protein>
    <submittedName>
        <fullName evidence="1">Uncharacterized protein</fullName>
    </submittedName>
</protein>
<dbReference type="Proteomes" id="UP000562492">
    <property type="component" value="Unassembled WGS sequence"/>
</dbReference>
<dbReference type="RefSeq" id="WP_184708926.1">
    <property type="nucleotide sequence ID" value="NZ_JACHKZ010000015.1"/>
</dbReference>
<evidence type="ECO:0000313" key="2">
    <source>
        <dbReference type="Proteomes" id="UP000562492"/>
    </source>
</evidence>
<dbReference type="EMBL" id="JACHKZ010000015">
    <property type="protein sequence ID" value="MBB6578450.1"/>
    <property type="molecule type" value="Genomic_DNA"/>
</dbReference>
<sequence length="152" mass="16364">MKPSVIYCAPQGSGKTANQQALLERFGLEQVIDNWVGQRIPDTGTLALTHLVPSLAAFNLSIRSMDLTIIVEGWGKSAMSSMNVKPATTGLTNLQLRAAIRDTQNALRLSHLGTSGLAEKTKCQLEDHLTSLIAIEASRANADQKPISIQPD</sequence>
<gene>
    <name evidence="1" type="ORF">HNP33_002532</name>
</gene>
<accession>A0ABR6RH14</accession>
<proteinExistence type="predicted"/>
<organism evidence="1 2">
    <name type="scientific">Comamonas odontotermitis</name>
    <dbReference type="NCBI Taxonomy" id="379895"/>
    <lineage>
        <taxon>Bacteria</taxon>
        <taxon>Pseudomonadati</taxon>
        <taxon>Pseudomonadota</taxon>
        <taxon>Betaproteobacteria</taxon>
        <taxon>Burkholderiales</taxon>
        <taxon>Comamonadaceae</taxon>
        <taxon>Comamonas</taxon>
    </lineage>
</organism>
<keyword evidence="2" id="KW-1185">Reference proteome</keyword>
<evidence type="ECO:0000313" key="1">
    <source>
        <dbReference type="EMBL" id="MBB6578450.1"/>
    </source>
</evidence>
<reference evidence="1 2" key="1">
    <citation type="submission" date="2020-08" db="EMBL/GenBank/DDBJ databases">
        <title>Functional genomics of gut bacteria from endangered species of beetles.</title>
        <authorList>
            <person name="Carlos-Shanley C."/>
        </authorList>
    </citation>
    <scope>NUCLEOTIDE SEQUENCE [LARGE SCALE GENOMIC DNA]</scope>
    <source>
        <strain evidence="1 2">S00124</strain>
    </source>
</reference>